<dbReference type="Proteomes" id="UP000356253">
    <property type="component" value="Unassembled WGS sequence"/>
</dbReference>
<reference evidence="1" key="1">
    <citation type="submission" date="2019-09" db="EMBL/GenBank/DDBJ databases">
        <authorList>
            <person name="Rodrigo-Torres L."/>
            <person name="Arahal R. D."/>
            <person name="Lucena T."/>
        </authorList>
    </citation>
    <scope>NUCLEOTIDE SEQUENCE</scope>
    <source>
        <strain evidence="1">ISS653</strain>
    </source>
</reference>
<evidence type="ECO:0000313" key="2">
    <source>
        <dbReference type="Proteomes" id="UP000356253"/>
    </source>
</evidence>
<keyword evidence="1" id="KW-0418">Kinase</keyword>
<protein>
    <submittedName>
        <fullName evidence="1">Sensor histidine kinase LiaS</fullName>
        <ecNumber evidence="1">2.7.13.3</ecNumber>
    </submittedName>
</protein>
<keyword evidence="2" id="KW-1185">Reference proteome</keyword>
<sequence>MKKIITLILVLISHLGAAQENSTNTVQKHPDSLIREYKITAWDLRFNDKLAANNALRQGMVLALKQKNEVDIGYFYRKLIAQKGISGEIDSAEYYFKKGLQYYSNLTDSLGGKELKDRGLKAHLYSELAEAYNRNELPDKAFEYYQNSNEYYDQVGDTLGVAIAKVNLGNIYYYKSDYPNTIKLYLESIRILDEFKTDHYHIKGQLYLNLSSIYNELDQHDKRLKYAQLNLKEVLKDNVNDYKVEAYQNLARIYYDRGDLQKSEQNLKKADSIINDVGLEYFKLYSSIQKAEILIHNKEYDKALKLLEKNKFLLDKYSYGAGETFNYNFILAKTYIYLKEENLALELLNSLLEKSKDLDLIGEEAYISKSLAEIYANKGRYKLAYSYQEKYQVLSEKILGLDTQEKFKEIETKYQTEKKEAELATTRANLAEKELDLERKNTFIYGSIALAFIIGLLGYLLYNQQKIKNRQLQKESELKSALVKIETQNKLQEQRLRISRDLHDNIGAQLTFIISSIDNLHFAFPGMEANISKKLKNISEFTRRTIYELRDTIWAMNKEKITVEDLQARISNFIEKARNASPTTVFSFQFDAEINQEDEFSSVVGMNIYRIIQEAVNNALKYAEAKEIKVHIEKIQDTFKIEIVDNGKGFVIDKVELGNGINNIRKRAKEIHGEIQLTSTPYEGTKIILTTPASSYSA</sequence>
<keyword evidence="1" id="KW-0808">Transferase</keyword>
<dbReference type="EC" id="2.7.13.3" evidence="1"/>
<gene>
    <name evidence="1" type="primary">liaS</name>
    <name evidence="1" type="ORF">FVB9532_01038</name>
</gene>
<dbReference type="EMBL" id="CABVMM010000003">
    <property type="protein sequence ID" value="VVU99779.1"/>
    <property type="molecule type" value="Genomic_DNA"/>
</dbReference>
<organism evidence="1 2">
    <name type="scientific">Mesonia oceanica</name>
    <dbReference type="NCBI Taxonomy" id="2687242"/>
    <lineage>
        <taxon>Bacteria</taxon>
        <taxon>Pseudomonadati</taxon>
        <taxon>Bacteroidota</taxon>
        <taxon>Flavobacteriia</taxon>
        <taxon>Flavobacteriales</taxon>
        <taxon>Flavobacteriaceae</taxon>
        <taxon>Mesonia</taxon>
    </lineage>
</organism>
<name>A0AC61Y8U0_9FLAO</name>
<accession>A0AC61Y8U0</accession>
<comment type="caution">
    <text evidence="1">The sequence shown here is derived from an EMBL/GenBank/DDBJ whole genome shotgun (WGS) entry which is preliminary data.</text>
</comment>
<proteinExistence type="predicted"/>
<evidence type="ECO:0000313" key="1">
    <source>
        <dbReference type="EMBL" id="VVU99779.1"/>
    </source>
</evidence>